<name>A0A0V1JLK1_TRIPS</name>
<sequence>MGNAPNLEGVYSQFSGQFGVKLSKMLLFINRKNFRGQIDSSKLDIMGINRSEMLRGVQ</sequence>
<evidence type="ECO:0000313" key="1">
    <source>
        <dbReference type="EMBL" id="KRZ35873.1"/>
    </source>
</evidence>
<evidence type="ECO:0000313" key="2">
    <source>
        <dbReference type="Proteomes" id="UP000054826"/>
    </source>
</evidence>
<dbReference type="AlphaFoldDB" id="A0A0V1JLK1"/>
<organism evidence="1 2">
    <name type="scientific">Trichinella pseudospiralis</name>
    <name type="common">Parasitic roundworm</name>
    <dbReference type="NCBI Taxonomy" id="6337"/>
    <lineage>
        <taxon>Eukaryota</taxon>
        <taxon>Metazoa</taxon>
        <taxon>Ecdysozoa</taxon>
        <taxon>Nematoda</taxon>
        <taxon>Enoplea</taxon>
        <taxon>Dorylaimia</taxon>
        <taxon>Trichinellida</taxon>
        <taxon>Trichinellidae</taxon>
        <taxon>Trichinella</taxon>
    </lineage>
</organism>
<dbReference type="Proteomes" id="UP000054826">
    <property type="component" value="Unassembled WGS sequence"/>
</dbReference>
<protein>
    <submittedName>
        <fullName evidence="1">Uncharacterized protein</fullName>
    </submittedName>
</protein>
<comment type="caution">
    <text evidence="1">The sequence shown here is derived from an EMBL/GenBank/DDBJ whole genome shotgun (WGS) entry which is preliminary data.</text>
</comment>
<accession>A0A0V1JLK1</accession>
<reference evidence="1 2" key="1">
    <citation type="submission" date="2015-01" db="EMBL/GenBank/DDBJ databases">
        <title>Evolution of Trichinella species and genotypes.</title>
        <authorList>
            <person name="Korhonen P.K."/>
            <person name="Edoardo P."/>
            <person name="Giuseppe L.R."/>
            <person name="Gasser R.B."/>
        </authorList>
    </citation>
    <scope>NUCLEOTIDE SEQUENCE [LARGE SCALE GENOMIC DNA]</scope>
    <source>
        <strain evidence="1">ISS176</strain>
    </source>
</reference>
<proteinExistence type="predicted"/>
<dbReference type="EMBL" id="JYDV01000082">
    <property type="protein sequence ID" value="KRZ35873.1"/>
    <property type="molecule type" value="Genomic_DNA"/>
</dbReference>
<gene>
    <name evidence="1" type="ORF">T4C_9866</name>
</gene>